<name>A0A0D3KTR7_EMIH1</name>
<evidence type="ECO:0000313" key="1">
    <source>
        <dbReference type="EnsemblProtists" id="EOD39152"/>
    </source>
</evidence>
<keyword evidence="2" id="KW-1185">Reference proteome</keyword>
<dbReference type="STRING" id="2903.R1DVJ8"/>
<protein>
    <submittedName>
        <fullName evidence="1">Uncharacterized protein</fullName>
    </submittedName>
</protein>
<dbReference type="EnsemblProtists" id="EOD39152">
    <property type="protein sequence ID" value="EOD39152"/>
    <property type="gene ID" value="EMIHUDRAFT_251483"/>
</dbReference>
<proteinExistence type="predicted"/>
<reference evidence="2" key="1">
    <citation type="journal article" date="2013" name="Nature">
        <title>Pan genome of the phytoplankton Emiliania underpins its global distribution.</title>
        <authorList>
            <person name="Read B.A."/>
            <person name="Kegel J."/>
            <person name="Klute M.J."/>
            <person name="Kuo A."/>
            <person name="Lefebvre S.C."/>
            <person name="Maumus F."/>
            <person name="Mayer C."/>
            <person name="Miller J."/>
            <person name="Monier A."/>
            <person name="Salamov A."/>
            <person name="Young J."/>
            <person name="Aguilar M."/>
            <person name="Claverie J.M."/>
            <person name="Frickenhaus S."/>
            <person name="Gonzalez K."/>
            <person name="Herman E.K."/>
            <person name="Lin Y.C."/>
            <person name="Napier J."/>
            <person name="Ogata H."/>
            <person name="Sarno A.F."/>
            <person name="Shmutz J."/>
            <person name="Schroeder D."/>
            <person name="de Vargas C."/>
            <person name="Verret F."/>
            <person name="von Dassow P."/>
            <person name="Valentin K."/>
            <person name="Van de Peer Y."/>
            <person name="Wheeler G."/>
            <person name="Dacks J.B."/>
            <person name="Delwiche C.F."/>
            <person name="Dyhrman S.T."/>
            <person name="Glockner G."/>
            <person name="John U."/>
            <person name="Richards T."/>
            <person name="Worden A.Z."/>
            <person name="Zhang X."/>
            <person name="Grigoriev I.V."/>
            <person name="Allen A.E."/>
            <person name="Bidle K."/>
            <person name="Borodovsky M."/>
            <person name="Bowler C."/>
            <person name="Brownlee C."/>
            <person name="Cock J.M."/>
            <person name="Elias M."/>
            <person name="Gladyshev V.N."/>
            <person name="Groth M."/>
            <person name="Guda C."/>
            <person name="Hadaegh A."/>
            <person name="Iglesias-Rodriguez M.D."/>
            <person name="Jenkins J."/>
            <person name="Jones B.M."/>
            <person name="Lawson T."/>
            <person name="Leese F."/>
            <person name="Lindquist E."/>
            <person name="Lobanov A."/>
            <person name="Lomsadze A."/>
            <person name="Malik S.B."/>
            <person name="Marsh M.E."/>
            <person name="Mackinder L."/>
            <person name="Mock T."/>
            <person name="Mueller-Roeber B."/>
            <person name="Pagarete A."/>
            <person name="Parker M."/>
            <person name="Probert I."/>
            <person name="Quesneville H."/>
            <person name="Raines C."/>
            <person name="Rensing S.A."/>
            <person name="Riano-Pachon D.M."/>
            <person name="Richier S."/>
            <person name="Rokitta S."/>
            <person name="Shiraiwa Y."/>
            <person name="Soanes D.M."/>
            <person name="van der Giezen M."/>
            <person name="Wahlund T.M."/>
            <person name="Williams B."/>
            <person name="Wilson W."/>
            <person name="Wolfe G."/>
            <person name="Wurch L.L."/>
        </authorList>
    </citation>
    <scope>NUCLEOTIDE SEQUENCE</scope>
</reference>
<dbReference type="Proteomes" id="UP000013827">
    <property type="component" value="Unassembled WGS sequence"/>
</dbReference>
<dbReference type="GeneID" id="17284425"/>
<dbReference type="AlphaFoldDB" id="A0A0D3KTR7"/>
<dbReference type="HOGENOM" id="CLU_851074_0_0_1"/>
<dbReference type="PANTHER" id="PTHR38360">
    <property type="entry name" value="OS03G0120000 PROTEIN"/>
    <property type="match status" value="1"/>
</dbReference>
<organism evidence="1 2">
    <name type="scientific">Emiliania huxleyi (strain CCMP1516)</name>
    <dbReference type="NCBI Taxonomy" id="280463"/>
    <lineage>
        <taxon>Eukaryota</taxon>
        <taxon>Haptista</taxon>
        <taxon>Haptophyta</taxon>
        <taxon>Prymnesiophyceae</taxon>
        <taxon>Isochrysidales</taxon>
        <taxon>Noelaerhabdaceae</taxon>
        <taxon>Emiliania</taxon>
    </lineage>
</organism>
<dbReference type="PANTHER" id="PTHR38360:SF1">
    <property type="entry name" value="F12P19.7"/>
    <property type="match status" value="1"/>
</dbReference>
<dbReference type="KEGG" id="ehx:EMIHUDRAFT_251483"/>
<reference evidence="1" key="2">
    <citation type="submission" date="2024-10" db="UniProtKB">
        <authorList>
            <consortium name="EnsemblProtists"/>
        </authorList>
    </citation>
    <scope>IDENTIFICATION</scope>
</reference>
<accession>A0A0D3KTR7</accession>
<sequence length="327" mass="35057">MLDSHCCSGKARAPARWAVTHRRLFAGLAFELDGHGCISNYNKSIEYYPGERRAIFGVVDGFAPAVATFATDFEIEYRKTYKILRNLLSHDVYVLRQCGTPAELQDLPAYAVGATVFEVPVSSWSTGGTIAVSYLEELGLGPQAAIVDPTWVTSPCVQKLVGCGVTASWDQAGGGQQAGVLRSHSGATTSGHSWSEQVARNGTGSTGTAVDVTFDASSDQSMLGRAETDAERQHTGAHSRAEWVKFAAAFFNKEAEANLSATAEWCYPLDAAEQLPSTDQRINTRISASAYLIEAIAKAGGTPLDASSCPDDDPHDFKYLCSDARSR</sequence>
<evidence type="ECO:0000313" key="2">
    <source>
        <dbReference type="Proteomes" id="UP000013827"/>
    </source>
</evidence>
<dbReference type="PaxDb" id="2903-EOD39152"/>
<dbReference type="RefSeq" id="XP_005791581.1">
    <property type="nucleotide sequence ID" value="XM_005791524.1"/>
</dbReference>